<evidence type="ECO:0000313" key="4">
    <source>
        <dbReference type="Proteomes" id="UP000317722"/>
    </source>
</evidence>
<dbReference type="AlphaFoldDB" id="A0A502CMP1"/>
<dbReference type="CDD" id="cd07067">
    <property type="entry name" value="HP_PGM_like"/>
    <property type="match status" value="1"/>
</dbReference>
<proteinExistence type="predicted"/>
<gene>
    <name evidence="3" type="ORF">EAH86_18085</name>
</gene>
<comment type="caution">
    <text evidence="3">The sequence shown here is derived from an EMBL/GenBank/DDBJ whole genome shotgun (WGS) entry which is preliminary data.</text>
</comment>
<keyword evidence="1 3" id="KW-0378">Hydrolase</keyword>
<evidence type="ECO:0000313" key="3">
    <source>
        <dbReference type="EMBL" id="TPG14103.1"/>
    </source>
</evidence>
<dbReference type="SUPFAM" id="SSF53254">
    <property type="entry name" value="Phosphoglycerate mutase-like"/>
    <property type="match status" value="1"/>
</dbReference>
<evidence type="ECO:0000259" key="2">
    <source>
        <dbReference type="PROSITE" id="PS51462"/>
    </source>
</evidence>
<reference evidence="3 4" key="1">
    <citation type="journal article" date="2019" name="Environ. Microbiol.">
        <title>Species interactions and distinct microbial communities in high Arctic permafrost affected cryosols are associated with the CH4 and CO2 gas fluxes.</title>
        <authorList>
            <person name="Altshuler I."/>
            <person name="Hamel J."/>
            <person name="Turney S."/>
            <person name="Magnuson E."/>
            <person name="Levesque R."/>
            <person name="Greer C."/>
            <person name="Whyte L.G."/>
        </authorList>
    </citation>
    <scope>NUCLEOTIDE SEQUENCE [LARGE SCALE GENOMIC DNA]</scope>
    <source>
        <strain evidence="3 4">S9.3A</strain>
    </source>
</reference>
<dbReference type="SMART" id="SM00855">
    <property type="entry name" value="PGAM"/>
    <property type="match status" value="1"/>
</dbReference>
<dbReference type="GO" id="GO:0006754">
    <property type="term" value="P:ATP biosynthetic process"/>
    <property type="evidence" value="ECO:0007669"/>
    <property type="project" value="TreeGrafter"/>
</dbReference>
<accession>A0A502CMP1</accession>
<dbReference type="Pfam" id="PF00300">
    <property type="entry name" value="His_Phos_1"/>
    <property type="match status" value="1"/>
</dbReference>
<dbReference type="Gene3D" id="3.90.79.10">
    <property type="entry name" value="Nucleoside Triphosphate Pyrophosphohydrolase"/>
    <property type="match status" value="1"/>
</dbReference>
<name>A0A502CMP1_9MICO</name>
<sequence>MTTPIPAAGTVPWRRRRGQLEVALVHRPKYDDWSWAKGKLDPDEEWPVAAVRETHEETALAVGLGRPLPGAEYTVLDGTGQPATKEVRYWAAEATSPAGPLENEIDEVRWLDVIAASDRLDYARDRDQLRALVRADKAGTLTTWPLALVRHAHAVGRGSWHEDDRLRPLDAAGQERAAVIAPVLTAYGIKRLVSSPSLRCTDTLRPFAAQLAVALRTKDGLSEEGYAAEPGRAVRHLERLVERGAPAALCSHGPVLPALLTALLALVAPDEPDADHVAAALRAAARDKMAKGEVLVAHLVGTGATARVVAVERHLPRS</sequence>
<dbReference type="InterPro" id="IPR029033">
    <property type="entry name" value="His_PPase_superfam"/>
</dbReference>
<dbReference type="PROSITE" id="PS51462">
    <property type="entry name" value="NUDIX"/>
    <property type="match status" value="1"/>
</dbReference>
<dbReference type="PANTHER" id="PTHR21340:SF0">
    <property type="entry name" value="BIS(5'-NUCLEOSYL)-TETRAPHOSPHATASE [ASYMMETRICAL]"/>
    <property type="match status" value="1"/>
</dbReference>
<dbReference type="GO" id="GO:0006167">
    <property type="term" value="P:AMP biosynthetic process"/>
    <property type="evidence" value="ECO:0007669"/>
    <property type="project" value="TreeGrafter"/>
</dbReference>
<dbReference type="RefSeq" id="WP_140743288.1">
    <property type="nucleotide sequence ID" value="NZ_RCZM01000006.1"/>
</dbReference>
<keyword evidence="4" id="KW-1185">Reference proteome</keyword>
<dbReference type="Pfam" id="PF00293">
    <property type="entry name" value="NUDIX"/>
    <property type="match status" value="1"/>
</dbReference>
<dbReference type="PANTHER" id="PTHR21340">
    <property type="entry name" value="DIADENOSINE 5,5-P1,P4-TETRAPHOSPHATE PYROPHOSPHOHYDROLASE MUTT"/>
    <property type="match status" value="1"/>
</dbReference>
<dbReference type="InterPro" id="IPR015797">
    <property type="entry name" value="NUDIX_hydrolase-like_dom_sf"/>
</dbReference>
<evidence type="ECO:0000256" key="1">
    <source>
        <dbReference type="ARBA" id="ARBA00022801"/>
    </source>
</evidence>
<protein>
    <submittedName>
        <fullName evidence="3">NUDIX hydrolase</fullName>
    </submittedName>
</protein>
<dbReference type="InterPro" id="IPR051325">
    <property type="entry name" value="Nudix_hydrolase_domain"/>
</dbReference>
<dbReference type="Gene3D" id="3.40.50.1240">
    <property type="entry name" value="Phosphoglycerate mutase-like"/>
    <property type="match status" value="1"/>
</dbReference>
<dbReference type="OrthoDB" id="4287477at2"/>
<dbReference type="Proteomes" id="UP000317722">
    <property type="component" value="Unassembled WGS sequence"/>
</dbReference>
<dbReference type="SUPFAM" id="SSF55811">
    <property type="entry name" value="Nudix"/>
    <property type="match status" value="1"/>
</dbReference>
<feature type="domain" description="Nudix hydrolase" evidence="2">
    <location>
        <begin position="3"/>
        <end position="133"/>
    </location>
</feature>
<organism evidence="3 4">
    <name type="scientific">Pedococcus bigeumensis</name>
    <dbReference type="NCBI Taxonomy" id="433644"/>
    <lineage>
        <taxon>Bacteria</taxon>
        <taxon>Bacillati</taxon>
        <taxon>Actinomycetota</taxon>
        <taxon>Actinomycetes</taxon>
        <taxon>Micrococcales</taxon>
        <taxon>Intrasporangiaceae</taxon>
        <taxon>Pedococcus</taxon>
    </lineage>
</organism>
<dbReference type="GO" id="GO:0004081">
    <property type="term" value="F:bis(5'-nucleosyl)-tetraphosphatase (asymmetrical) activity"/>
    <property type="evidence" value="ECO:0007669"/>
    <property type="project" value="TreeGrafter"/>
</dbReference>
<dbReference type="EMBL" id="RCZM01000006">
    <property type="protein sequence ID" value="TPG14103.1"/>
    <property type="molecule type" value="Genomic_DNA"/>
</dbReference>
<dbReference type="InterPro" id="IPR013078">
    <property type="entry name" value="His_Pase_superF_clade-1"/>
</dbReference>
<dbReference type="CDD" id="cd03673">
    <property type="entry name" value="NUDIX_Ap6A_hydrolase"/>
    <property type="match status" value="1"/>
</dbReference>
<dbReference type="InterPro" id="IPR000086">
    <property type="entry name" value="NUDIX_hydrolase_dom"/>
</dbReference>